<dbReference type="AlphaFoldDB" id="A0A7X2T469"/>
<feature type="domain" description="Na+/H+ antiporter NhaC-like C-terminal" evidence="7">
    <location>
        <begin position="178"/>
        <end position="468"/>
    </location>
</feature>
<proteinExistence type="predicted"/>
<keyword evidence="9" id="KW-1185">Reference proteome</keyword>
<evidence type="ECO:0000313" key="9">
    <source>
        <dbReference type="Proteomes" id="UP000470082"/>
    </source>
</evidence>
<protein>
    <submittedName>
        <fullName evidence="8">Na+/H+ antiporter NhaC family protein</fullName>
    </submittedName>
</protein>
<evidence type="ECO:0000256" key="3">
    <source>
        <dbReference type="ARBA" id="ARBA00022692"/>
    </source>
</evidence>
<feature type="transmembrane region" description="Helical" evidence="6">
    <location>
        <begin position="286"/>
        <end position="304"/>
    </location>
</feature>
<comment type="caution">
    <text evidence="8">The sequence shown here is derived from an EMBL/GenBank/DDBJ whole genome shotgun (WGS) entry which is preliminary data.</text>
</comment>
<dbReference type="PANTHER" id="PTHR43478:SF1">
    <property type="entry name" value="NA+_H+ ANTIPORTER NHAC-LIKE C-TERMINAL DOMAIN-CONTAINING PROTEIN"/>
    <property type="match status" value="1"/>
</dbReference>
<dbReference type="PANTHER" id="PTHR43478">
    <property type="entry name" value="NA+/H+ ANTIPORTER-RELATED"/>
    <property type="match status" value="1"/>
</dbReference>
<evidence type="ECO:0000256" key="6">
    <source>
        <dbReference type="SAM" id="Phobius"/>
    </source>
</evidence>
<name>A0A7X2T469_9FIRM</name>
<feature type="transmembrane region" description="Helical" evidence="6">
    <location>
        <begin position="146"/>
        <end position="168"/>
    </location>
</feature>
<evidence type="ECO:0000313" key="8">
    <source>
        <dbReference type="EMBL" id="MSS02299.1"/>
    </source>
</evidence>
<keyword evidence="3 6" id="KW-0812">Transmembrane</keyword>
<dbReference type="EMBL" id="VUMM01000026">
    <property type="protein sequence ID" value="MSS02299.1"/>
    <property type="molecule type" value="Genomic_DNA"/>
</dbReference>
<comment type="subcellular location">
    <subcellularLocation>
        <location evidence="1">Cell membrane</location>
        <topology evidence="1">Multi-pass membrane protein</topology>
    </subcellularLocation>
</comment>
<evidence type="ECO:0000256" key="2">
    <source>
        <dbReference type="ARBA" id="ARBA00022475"/>
    </source>
</evidence>
<evidence type="ECO:0000256" key="4">
    <source>
        <dbReference type="ARBA" id="ARBA00022989"/>
    </source>
</evidence>
<feature type="transmembrane region" description="Helical" evidence="6">
    <location>
        <begin position="245"/>
        <end position="266"/>
    </location>
</feature>
<feature type="transmembrane region" description="Helical" evidence="6">
    <location>
        <begin position="449"/>
        <end position="466"/>
    </location>
</feature>
<feature type="transmembrane region" description="Helical" evidence="6">
    <location>
        <begin position="26"/>
        <end position="44"/>
    </location>
</feature>
<feature type="transmembrane region" description="Helical" evidence="6">
    <location>
        <begin position="364"/>
        <end position="395"/>
    </location>
</feature>
<organism evidence="8 9">
    <name type="scientific">Floccifex porci</name>
    <dbReference type="NCBI Taxonomy" id="2606629"/>
    <lineage>
        <taxon>Bacteria</taxon>
        <taxon>Bacillati</taxon>
        <taxon>Bacillota</taxon>
        <taxon>Erysipelotrichia</taxon>
        <taxon>Erysipelotrichales</taxon>
        <taxon>Erysipelotrichaceae</taxon>
        <taxon>Floccifex</taxon>
    </lineage>
</organism>
<feature type="transmembrane region" description="Helical" evidence="6">
    <location>
        <begin position="188"/>
        <end position="207"/>
    </location>
</feature>
<evidence type="ECO:0000256" key="1">
    <source>
        <dbReference type="ARBA" id="ARBA00004651"/>
    </source>
</evidence>
<feature type="transmembrane region" description="Helical" evidence="6">
    <location>
        <begin position="472"/>
        <end position="491"/>
    </location>
</feature>
<feature type="transmembrane region" description="Helical" evidence="6">
    <location>
        <begin position="65"/>
        <end position="86"/>
    </location>
</feature>
<keyword evidence="5 6" id="KW-0472">Membrane</keyword>
<gene>
    <name evidence="8" type="ORF">FYJ50_09405</name>
</gene>
<reference evidence="8 9" key="1">
    <citation type="submission" date="2019-08" db="EMBL/GenBank/DDBJ databases">
        <title>In-depth cultivation of the pig gut microbiome towards novel bacterial diversity and tailored functional studies.</title>
        <authorList>
            <person name="Wylensek D."/>
            <person name="Hitch T.C.A."/>
            <person name="Clavel T."/>
        </authorList>
    </citation>
    <scope>NUCLEOTIDE SEQUENCE [LARGE SCALE GENOMIC DNA]</scope>
    <source>
        <strain evidence="8 9">LKV-178-WT-2G</strain>
    </source>
</reference>
<sequence length="499" mass="54362">MNFIGTGWALLPAVVAIVLALKTKEVYISLFIGIFIGALLFNDFHLFKAILSVFEVMMERLSSTWNIGILIFLVFLGIIVALMTRAGGSQAYGNWATRTIKNQKMALLSSFGLGVLIFVDDYFNCLTVGSVMRDICDRFKISRAKLAYIIDATAAPICIIAPISSWAAAVTGYTTGDGFTLFLQTIPFNLYALLTIAMVLCVIFFDINIGKMKEHEQAARQGDVFNGKCDYGKAQEMEVSDKGKVYDLVLPVIFLIVSCILCMVYTGGFFDGVPFVTAFSQCDASLGLVIGSFLTLIFMFLLYMPRKVITYNDFAQCIPQGFKMMVPAMTILTLAWTLGSFVSVQLEAGVFVQEMLNTYNIPLFILPPVLFLVATGLAFSTGTSWGTFAILIPIVTDIFASGSSMLVISIASILAGAVCGDHVSPISDTTIMASAGAQCNHVYHVSTQLPYAMVVAISCFAGYIVAGITHNVFFTFIAGLCTLFLILFCIVKKNKQNNN</sequence>
<accession>A0A7X2T469</accession>
<keyword evidence="4 6" id="KW-1133">Transmembrane helix</keyword>
<keyword evidence="2" id="KW-1003">Cell membrane</keyword>
<evidence type="ECO:0000259" key="7">
    <source>
        <dbReference type="Pfam" id="PF03553"/>
    </source>
</evidence>
<dbReference type="RefSeq" id="WP_154461372.1">
    <property type="nucleotide sequence ID" value="NZ_VUMM01000026.1"/>
</dbReference>
<dbReference type="Proteomes" id="UP000470082">
    <property type="component" value="Unassembled WGS sequence"/>
</dbReference>
<dbReference type="GO" id="GO:0005886">
    <property type="term" value="C:plasma membrane"/>
    <property type="evidence" value="ECO:0007669"/>
    <property type="project" value="UniProtKB-SubCell"/>
</dbReference>
<dbReference type="InterPro" id="IPR018461">
    <property type="entry name" value="Na/H_Antiport_NhaC-like_C"/>
</dbReference>
<dbReference type="Pfam" id="PF03553">
    <property type="entry name" value="Na_H_antiporter"/>
    <property type="match status" value="1"/>
</dbReference>
<evidence type="ECO:0000256" key="5">
    <source>
        <dbReference type="ARBA" id="ARBA00023136"/>
    </source>
</evidence>